<comment type="caution">
    <text evidence="2">The sequence shown here is derived from an EMBL/GenBank/DDBJ whole genome shotgun (WGS) entry which is preliminary data.</text>
</comment>
<evidence type="ECO:0000256" key="1">
    <source>
        <dbReference type="SAM" id="Phobius"/>
    </source>
</evidence>
<proteinExistence type="predicted"/>
<keyword evidence="1" id="KW-1133">Transmembrane helix</keyword>
<dbReference type="Proteomes" id="UP000298030">
    <property type="component" value="Unassembled WGS sequence"/>
</dbReference>
<evidence type="ECO:0000313" key="2">
    <source>
        <dbReference type="EMBL" id="TEB28658.1"/>
    </source>
</evidence>
<keyword evidence="3" id="KW-1185">Reference proteome</keyword>
<reference evidence="2 3" key="1">
    <citation type="journal article" date="2019" name="Nat. Ecol. Evol.">
        <title>Megaphylogeny resolves global patterns of mushroom evolution.</title>
        <authorList>
            <person name="Varga T."/>
            <person name="Krizsan K."/>
            <person name="Foldi C."/>
            <person name="Dima B."/>
            <person name="Sanchez-Garcia M."/>
            <person name="Sanchez-Ramirez S."/>
            <person name="Szollosi G.J."/>
            <person name="Szarkandi J.G."/>
            <person name="Papp V."/>
            <person name="Albert L."/>
            <person name="Andreopoulos W."/>
            <person name="Angelini C."/>
            <person name="Antonin V."/>
            <person name="Barry K.W."/>
            <person name="Bougher N.L."/>
            <person name="Buchanan P."/>
            <person name="Buyck B."/>
            <person name="Bense V."/>
            <person name="Catcheside P."/>
            <person name="Chovatia M."/>
            <person name="Cooper J."/>
            <person name="Damon W."/>
            <person name="Desjardin D."/>
            <person name="Finy P."/>
            <person name="Geml J."/>
            <person name="Haridas S."/>
            <person name="Hughes K."/>
            <person name="Justo A."/>
            <person name="Karasinski D."/>
            <person name="Kautmanova I."/>
            <person name="Kiss B."/>
            <person name="Kocsube S."/>
            <person name="Kotiranta H."/>
            <person name="LaButti K.M."/>
            <person name="Lechner B.E."/>
            <person name="Liimatainen K."/>
            <person name="Lipzen A."/>
            <person name="Lukacs Z."/>
            <person name="Mihaltcheva S."/>
            <person name="Morgado L.N."/>
            <person name="Niskanen T."/>
            <person name="Noordeloos M.E."/>
            <person name="Ohm R.A."/>
            <person name="Ortiz-Santana B."/>
            <person name="Ovrebo C."/>
            <person name="Racz N."/>
            <person name="Riley R."/>
            <person name="Savchenko A."/>
            <person name="Shiryaev A."/>
            <person name="Soop K."/>
            <person name="Spirin V."/>
            <person name="Szebenyi C."/>
            <person name="Tomsovsky M."/>
            <person name="Tulloss R.E."/>
            <person name="Uehling J."/>
            <person name="Grigoriev I.V."/>
            <person name="Vagvolgyi C."/>
            <person name="Papp T."/>
            <person name="Martin F.M."/>
            <person name="Miettinen O."/>
            <person name="Hibbett D.S."/>
            <person name="Nagy L.G."/>
        </authorList>
    </citation>
    <scope>NUCLEOTIDE SEQUENCE [LARGE SCALE GENOMIC DNA]</scope>
    <source>
        <strain evidence="2 3">FP101781</strain>
    </source>
</reference>
<organism evidence="2 3">
    <name type="scientific">Coprinellus micaceus</name>
    <name type="common">Glistening ink-cap mushroom</name>
    <name type="synonym">Coprinus micaceus</name>
    <dbReference type="NCBI Taxonomy" id="71717"/>
    <lineage>
        <taxon>Eukaryota</taxon>
        <taxon>Fungi</taxon>
        <taxon>Dikarya</taxon>
        <taxon>Basidiomycota</taxon>
        <taxon>Agaricomycotina</taxon>
        <taxon>Agaricomycetes</taxon>
        <taxon>Agaricomycetidae</taxon>
        <taxon>Agaricales</taxon>
        <taxon>Agaricineae</taxon>
        <taxon>Psathyrellaceae</taxon>
        <taxon>Coprinellus</taxon>
    </lineage>
</organism>
<dbReference type="AlphaFoldDB" id="A0A4Y7T402"/>
<name>A0A4Y7T402_COPMI</name>
<evidence type="ECO:0000313" key="3">
    <source>
        <dbReference type="Proteomes" id="UP000298030"/>
    </source>
</evidence>
<keyword evidence="1" id="KW-0472">Membrane</keyword>
<sequence length="63" mass="7155">MDEEVSVIVPLKWNLGKILYVIIRYGTLGYIALQLSRDYRTYLAITLAVGRTNGSSSLRHSRI</sequence>
<keyword evidence="1" id="KW-0812">Transmembrane</keyword>
<protein>
    <submittedName>
        <fullName evidence="2">Uncharacterized protein</fullName>
    </submittedName>
</protein>
<accession>A0A4Y7T402</accession>
<dbReference type="EMBL" id="QPFP01000031">
    <property type="protein sequence ID" value="TEB28658.1"/>
    <property type="molecule type" value="Genomic_DNA"/>
</dbReference>
<feature type="transmembrane region" description="Helical" evidence="1">
    <location>
        <begin position="15"/>
        <end position="33"/>
    </location>
</feature>
<gene>
    <name evidence="2" type="ORF">FA13DRAFT_1735494</name>
</gene>